<comment type="caution">
    <text evidence="4">The sequence shown here is derived from an EMBL/GenBank/DDBJ whole genome shotgun (WGS) entry which is preliminary data.</text>
</comment>
<gene>
    <name evidence="4" type="ORF">PMEA_00005256</name>
</gene>
<evidence type="ECO:0000259" key="3">
    <source>
        <dbReference type="Pfam" id="PF13359"/>
    </source>
</evidence>
<organism evidence="4 5">
    <name type="scientific">Pocillopora meandrina</name>
    <dbReference type="NCBI Taxonomy" id="46732"/>
    <lineage>
        <taxon>Eukaryota</taxon>
        <taxon>Metazoa</taxon>
        <taxon>Cnidaria</taxon>
        <taxon>Anthozoa</taxon>
        <taxon>Hexacorallia</taxon>
        <taxon>Scleractinia</taxon>
        <taxon>Astrocoeniina</taxon>
        <taxon>Pocilloporidae</taxon>
        <taxon>Pocillopora</taxon>
    </lineage>
</organism>
<protein>
    <recommendedName>
        <fullName evidence="3">DDE Tnp4 domain-containing protein</fullName>
    </recommendedName>
</protein>
<dbReference type="InterPro" id="IPR027806">
    <property type="entry name" value="HARBI1_dom"/>
</dbReference>
<dbReference type="PANTHER" id="PTHR34615:SF1">
    <property type="entry name" value="PX DOMAIN-CONTAINING PROTEIN"/>
    <property type="match status" value="1"/>
</dbReference>
<comment type="cofactor">
    <cofactor evidence="1">
        <name>a divalent metal cation</name>
        <dbReference type="ChEBI" id="CHEBI:60240"/>
    </cofactor>
</comment>
<accession>A0AAU9Y325</accession>
<evidence type="ECO:0000256" key="2">
    <source>
        <dbReference type="ARBA" id="ARBA00022723"/>
    </source>
</evidence>
<keyword evidence="5" id="KW-1185">Reference proteome</keyword>
<evidence type="ECO:0000313" key="5">
    <source>
        <dbReference type="Proteomes" id="UP001159428"/>
    </source>
</evidence>
<evidence type="ECO:0000313" key="4">
    <source>
        <dbReference type="EMBL" id="CAH3166384.1"/>
    </source>
</evidence>
<proteinExistence type="predicted"/>
<evidence type="ECO:0000256" key="1">
    <source>
        <dbReference type="ARBA" id="ARBA00001968"/>
    </source>
</evidence>
<dbReference type="GO" id="GO:0046872">
    <property type="term" value="F:metal ion binding"/>
    <property type="evidence" value="ECO:0007669"/>
    <property type="project" value="UniProtKB-KW"/>
</dbReference>
<dbReference type="Proteomes" id="UP001159428">
    <property type="component" value="Unassembled WGS sequence"/>
</dbReference>
<keyword evidence="2" id="KW-0479">Metal-binding</keyword>
<reference evidence="4 5" key="1">
    <citation type="submission" date="2022-05" db="EMBL/GenBank/DDBJ databases">
        <authorList>
            <consortium name="Genoscope - CEA"/>
            <person name="William W."/>
        </authorList>
    </citation>
    <scope>NUCLEOTIDE SEQUENCE [LARGE SCALE GENOMIC DNA]</scope>
</reference>
<sequence length="360" mass="41080">LLTFTLKTLQEALLLSLEEKLIDDEEFAVLYEEFTPQNLPFRHWDYEKFSLENKDPAECKADFRFEKSDISLLVDVLQMPDTFTCPNGTVCDSTEGLCVILKRFSYPCRLSDMISTFGRSVPELSMISNEVTEWMYNAHGHRITEWNHFIMSPNLLQTYSVAIHDKGAALDNCFGFVDGTVRPISKPGVNQRAVYNGHKRVHALKFQSLALPNGLIGNLFGPVEGRMHDARMLDTSGLYVDLAQFAFSPAGQEMCIYGDLAYPLRTHLQCPFRHGVLTRQMEEFNASMSSVRTSVEWLFGDLINYFKFLDYKKNLKIGLSRVGKMYIVCALLRNALTCLYRNTTADYFGLDPPPLIDYFS</sequence>
<dbReference type="AlphaFoldDB" id="A0AAU9Y325"/>
<name>A0AAU9Y325_9CNID</name>
<dbReference type="PANTHER" id="PTHR34615">
    <property type="entry name" value="PX DOMAIN-CONTAINING PROTEIN"/>
    <property type="match status" value="1"/>
</dbReference>
<dbReference type="Pfam" id="PF13359">
    <property type="entry name" value="DDE_Tnp_4"/>
    <property type="match status" value="1"/>
</dbReference>
<dbReference type="EMBL" id="CALNXJ010000133">
    <property type="protein sequence ID" value="CAH3166384.1"/>
    <property type="molecule type" value="Genomic_DNA"/>
</dbReference>
<feature type="non-terminal residue" evidence="4">
    <location>
        <position position="1"/>
    </location>
</feature>
<feature type="domain" description="DDE Tnp4" evidence="3">
    <location>
        <begin position="177"/>
        <end position="334"/>
    </location>
</feature>